<evidence type="ECO:0000313" key="1">
    <source>
        <dbReference type="EMBL" id="KAK7036787.1"/>
    </source>
</evidence>
<evidence type="ECO:0000313" key="2">
    <source>
        <dbReference type="Proteomes" id="UP001383192"/>
    </source>
</evidence>
<sequence>MSREPSIAQRLPMDVLKYLFEFFIEEPSTPLQKRRRNRLPRILSRVSSSWRAAALDMPELWAYLQFGHTRSKTVHLLYSRRLELSGNRPITLDIHADRDLTQEEVDLVSRYAHRIGTLIVNPFGFVWLPCALFDQFRQIVFPNITRFEYMVDSRENSLLRLTRRDLLAPFLMPAVGKENKIQWGAWPFGNITSLTLVFLLSGPRYTDVREMLERCKGTLQSFEFQGSGPRVLDGDDFVTDWNPIIFPALRKLVIGYVDDPFAFYTYRIQAPHLESLTIKNLYVCPPNSKMTFEEPFPYDTRFVEILLNSFMHHGNAVTKLKQLCIIGEFIDCGLPTIREFVVSNPMLEEIQLYLPLEAPIFAYYDAVFESNLQEESVLCKLRKLAVSKGELMLGFLRRRAEMKLKALDEVVLTMSAHQKLLDDAIEANLTGNMFASYMKNLRIIEDPIPCSYVSLEPFMDVIVDGTFQVVVVKK</sequence>
<accession>A0AAW0CBA1</accession>
<dbReference type="AlphaFoldDB" id="A0AAW0CBA1"/>
<keyword evidence="2" id="KW-1185">Reference proteome</keyword>
<dbReference type="Proteomes" id="UP001383192">
    <property type="component" value="Unassembled WGS sequence"/>
</dbReference>
<proteinExistence type="predicted"/>
<organism evidence="1 2">
    <name type="scientific">Paramarasmius palmivorus</name>
    <dbReference type="NCBI Taxonomy" id="297713"/>
    <lineage>
        <taxon>Eukaryota</taxon>
        <taxon>Fungi</taxon>
        <taxon>Dikarya</taxon>
        <taxon>Basidiomycota</taxon>
        <taxon>Agaricomycotina</taxon>
        <taxon>Agaricomycetes</taxon>
        <taxon>Agaricomycetidae</taxon>
        <taxon>Agaricales</taxon>
        <taxon>Marasmiineae</taxon>
        <taxon>Marasmiaceae</taxon>
        <taxon>Paramarasmius</taxon>
    </lineage>
</organism>
<reference evidence="1 2" key="1">
    <citation type="submission" date="2024-01" db="EMBL/GenBank/DDBJ databases">
        <title>A draft genome for a cacao thread blight-causing isolate of Paramarasmius palmivorus.</title>
        <authorList>
            <person name="Baruah I.K."/>
            <person name="Bukari Y."/>
            <person name="Amoako-Attah I."/>
            <person name="Meinhardt L.W."/>
            <person name="Bailey B.A."/>
            <person name="Cohen S.P."/>
        </authorList>
    </citation>
    <scope>NUCLEOTIDE SEQUENCE [LARGE SCALE GENOMIC DNA]</scope>
    <source>
        <strain evidence="1 2">GH-12</strain>
    </source>
</reference>
<evidence type="ECO:0008006" key="3">
    <source>
        <dbReference type="Google" id="ProtNLM"/>
    </source>
</evidence>
<comment type="caution">
    <text evidence="1">The sequence shown here is derived from an EMBL/GenBank/DDBJ whole genome shotgun (WGS) entry which is preliminary data.</text>
</comment>
<gene>
    <name evidence="1" type="ORF">VNI00_011453</name>
</gene>
<name>A0AAW0CBA1_9AGAR</name>
<dbReference type="EMBL" id="JAYKXP010000049">
    <property type="protein sequence ID" value="KAK7036787.1"/>
    <property type="molecule type" value="Genomic_DNA"/>
</dbReference>
<protein>
    <recommendedName>
        <fullName evidence="3">F-box domain-containing protein</fullName>
    </recommendedName>
</protein>